<organism evidence="3 4">
    <name type="scientific">Roseobacter ponti</name>
    <dbReference type="NCBI Taxonomy" id="1891787"/>
    <lineage>
        <taxon>Bacteria</taxon>
        <taxon>Pseudomonadati</taxon>
        <taxon>Pseudomonadota</taxon>
        <taxon>Alphaproteobacteria</taxon>
        <taxon>Rhodobacterales</taxon>
        <taxon>Roseobacteraceae</taxon>
        <taxon>Roseobacter</taxon>
    </lineage>
</organism>
<dbReference type="AlphaFoldDB" id="A0A858SZC1"/>
<dbReference type="KEGG" id="rpon:G3256_18325"/>
<name>A0A858SZC1_9RHOB</name>
<reference evidence="3 4" key="1">
    <citation type="submission" date="2020-02" db="EMBL/GenBank/DDBJ databases">
        <title>Genome sequence of Roseobacter ponti.</title>
        <authorList>
            <person name="Hollensteiner J."/>
            <person name="Schneider D."/>
            <person name="Poehlein A."/>
            <person name="Daniel R."/>
        </authorList>
    </citation>
    <scope>NUCLEOTIDE SEQUENCE [LARGE SCALE GENOMIC DNA]</scope>
    <source>
        <strain evidence="3 4">DSM 106830</strain>
    </source>
</reference>
<evidence type="ECO:0000256" key="1">
    <source>
        <dbReference type="SAM" id="MobiDB-lite"/>
    </source>
</evidence>
<sequence length="204" mass="22105">MPTPAAARADMRNTASAIAMQPVNPATVHANQVAARDNPDLVMPSVQDADTMLQWDPRAAGSSTAQQAILRAETPGMIGRQMAEALQRLPDRPVELALSPRELGKVRMTISAAEGSITVNVLAERPETLDLMRRNIDELAREFQALGFETISFAFSEGQQQTNEDHSDDAPRVTETDTAHHSDPAETADAPVRLVESTGLDLRL</sequence>
<dbReference type="RefSeq" id="WP_169642210.1">
    <property type="nucleotide sequence ID" value="NZ_CP048788.1"/>
</dbReference>
<dbReference type="InterPro" id="IPR021136">
    <property type="entry name" value="Flagellar_hook_control-like_C"/>
</dbReference>
<dbReference type="Proteomes" id="UP000503308">
    <property type="component" value="Chromosome"/>
</dbReference>
<dbReference type="InterPro" id="IPR038610">
    <property type="entry name" value="FliK-like_C_sf"/>
</dbReference>
<gene>
    <name evidence="3" type="ORF">G3256_18325</name>
</gene>
<evidence type="ECO:0000313" key="4">
    <source>
        <dbReference type="Proteomes" id="UP000503308"/>
    </source>
</evidence>
<keyword evidence="3" id="KW-0966">Cell projection</keyword>
<feature type="domain" description="Flagellar hook-length control protein-like C-terminal" evidence="2">
    <location>
        <begin position="94"/>
        <end position="163"/>
    </location>
</feature>
<evidence type="ECO:0000259" key="2">
    <source>
        <dbReference type="Pfam" id="PF02120"/>
    </source>
</evidence>
<feature type="region of interest" description="Disordered" evidence="1">
    <location>
        <begin position="158"/>
        <end position="204"/>
    </location>
</feature>
<dbReference type="EMBL" id="CP048788">
    <property type="protein sequence ID" value="QJF52993.1"/>
    <property type="molecule type" value="Genomic_DNA"/>
</dbReference>
<proteinExistence type="predicted"/>
<evidence type="ECO:0000313" key="3">
    <source>
        <dbReference type="EMBL" id="QJF52993.1"/>
    </source>
</evidence>
<dbReference type="Pfam" id="PF02120">
    <property type="entry name" value="Flg_hook"/>
    <property type="match status" value="1"/>
</dbReference>
<feature type="compositionally biased region" description="Basic and acidic residues" evidence="1">
    <location>
        <begin position="163"/>
        <end position="184"/>
    </location>
</feature>
<protein>
    <submittedName>
        <fullName evidence="3">Flagellar hook-length control protein FliK</fullName>
    </submittedName>
</protein>
<keyword evidence="3" id="KW-0969">Cilium</keyword>
<accession>A0A858SZC1</accession>
<keyword evidence="3" id="KW-0282">Flagellum</keyword>
<dbReference type="CDD" id="cd17470">
    <property type="entry name" value="T3SS_Flik_C"/>
    <property type="match status" value="1"/>
</dbReference>
<keyword evidence="4" id="KW-1185">Reference proteome</keyword>
<dbReference type="Gene3D" id="3.30.750.140">
    <property type="match status" value="1"/>
</dbReference>